<proteinExistence type="predicted"/>
<organism evidence="1 2">
    <name type="scientific">Goodea atripinnis</name>
    <dbReference type="NCBI Taxonomy" id="208336"/>
    <lineage>
        <taxon>Eukaryota</taxon>
        <taxon>Metazoa</taxon>
        <taxon>Chordata</taxon>
        <taxon>Craniata</taxon>
        <taxon>Vertebrata</taxon>
        <taxon>Euteleostomi</taxon>
        <taxon>Actinopterygii</taxon>
        <taxon>Neopterygii</taxon>
        <taxon>Teleostei</taxon>
        <taxon>Neoteleostei</taxon>
        <taxon>Acanthomorphata</taxon>
        <taxon>Ovalentaria</taxon>
        <taxon>Atherinomorphae</taxon>
        <taxon>Cyprinodontiformes</taxon>
        <taxon>Goodeidae</taxon>
        <taxon>Goodea</taxon>
    </lineage>
</organism>
<gene>
    <name evidence="1" type="ORF">GOODEAATRI_013174</name>
</gene>
<evidence type="ECO:0000313" key="1">
    <source>
        <dbReference type="EMBL" id="MEQ2171671.1"/>
    </source>
</evidence>
<accession>A0ABV0NKT8</accession>
<dbReference type="EMBL" id="JAHRIO010040855">
    <property type="protein sequence ID" value="MEQ2171671.1"/>
    <property type="molecule type" value="Genomic_DNA"/>
</dbReference>
<sequence length="135" mass="15386">MILEDLSAQIASRMQHLLVVNNLAINHKSCCIITKQNNSTQVRGNVMKTQFGLYQTLIILQSSTKSIIRKYKDYGITESLPKEFSSEPDNQAKRVIIRKATRRLKMILICSGQLLCQNTSICSLWHKPALLRARL</sequence>
<reference evidence="1 2" key="1">
    <citation type="submission" date="2021-06" db="EMBL/GenBank/DDBJ databases">
        <authorList>
            <person name="Palmer J.M."/>
        </authorList>
    </citation>
    <scope>NUCLEOTIDE SEQUENCE [LARGE SCALE GENOMIC DNA]</scope>
    <source>
        <strain evidence="1 2">GA_2019</strain>
        <tissue evidence="1">Muscle</tissue>
    </source>
</reference>
<comment type="caution">
    <text evidence="1">The sequence shown here is derived from an EMBL/GenBank/DDBJ whole genome shotgun (WGS) entry which is preliminary data.</text>
</comment>
<keyword evidence="2" id="KW-1185">Reference proteome</keyword>
<protein>
    <submittedName>
        <fullName evidence="1">Uncharacterized protein</fullName>
    </submittedName>
</protein>
<name>A0ABV0NKT8_9TELE</name>
<dbReference type="Proteomes" id="UP001476798">
    <property type="component" value="Unassembled WGS sequence"/>
</dbReference>
<evidence type="ECO:0000313" key="2">
    <source>
        <dbReference type="Proteomes" id="UP001476798"/>
    </source>
</evidence>